<feature type="region of interest" description="Disordered" evidence="1">
    <location>
        <begin position="1"/>
        <end position="24"/>
    </location>
</feature>
<reference evidence="2" key="1">
    <citation type="journal article" date="2021" name="Mol. Plant Pathol.">
        <title>A 20-kb lineage-specific genomic region tames virulence in pathogenic amphidiploid Verticillium longisporum.</title>
        <authorList>
            <person name="Harting R."/>
            <person name="Starke J."/>
            <person name="Kusch H."/>
            <person name="Poggeler S."/>
            <person name="Maurus I."/>
            <person name="Schluter R."/>
            <person name="Landesfeind M."/>
            <person name="Bulla I."/>
            <person name="Nowrousian M."/>
            <person name="de Jonge R."/>
            <person name="Stahlhut G."/>
            <person name="Hoff K.J."/>
            <person name="Asshauer K.P."/>
            <person name="Thurmer A."/>
            <person name="Stanke M."/>
            <person name="Daniel R."/>
            <person name="Morgenstern B."/>
            <person name="Thomma B.P.H.J."/>
            <person name="Kronstad J.W."/>
            <person name="Braus-Stromeyer S.A."/>
            <person name="Braus G.H."/>
        </authorList>
    </citation>
    <scope>NUCLEOTIDE SEQUENCE</scope>
    <source>
        <strain evidence="2">Vl32</strain>
    </source>
</reference>
<accession>A0A8I3AQS2</accession>
<proteinExistence type="predicted"/>
<dbReference type="EMBL" id="JAEMWZ010000123">
    <property type="protein sequence ID" value="KAG7135266.1"/>
    <property type="molecule type" value="Genomic_DNA"/>
</dbReference>
<evidence type="ECO:0000256" key="1">
    <source>
        <dbReference type="SAM" id="MobiDB-lite"/>
    </source>
</evidence>
<comment type="caution">
    <text evidence="2">The sequence shown here is derived from an EMBL/GenBank/DDBJ whole genome shotgun (WGS) entry which is preliminary data.</text>
</comment>
<evidence type="ECO:0000313" key="2">
    <source>
        <dbReference type="EMBL" id="KAG7135266.1"/>
    </source>
</evidence>
<gene>
    <name evidence="2" type="ORF">HYQ45_006985</name>
</gene>
<sequence>MTATELAGDSLDRKQQNRNGWRAAARGQMSCATGTFYDQKGISSHDAGISDAWSLSVGHFDRCHRRLQSRRGD</sequence>
<protein>
    <submittedName>
        <fullName evidence="2">Uncharacterized protein</fullName>
    </submittedName>
</protein>
<organism evidence="2 3">
    <name type="scientific">Verticillium longisporum</name>
    <name type="common">Verticillium dahliae var. longisporum</name>
    <dbReference type="NCBI Taxonomy" id="100787"/>
    <lineage>
        <taxon>Eukaryota</taxon>
        <taxon>Fungi</taxon>
        <taxon>Dikarya</taxon>
        <taxon>Ascomycota</taxon>
        <taxon>Pezizomycotina</taxon>
        <taxon>Sordariomycetes</taxon>
        <taxon>Hypocreomycetidae</taxon>
        <taxon>Glomerellales</taxon>
        <taxon>Plectosphaerellaceae</taxon>
        <taxon>Verticillium</taxon>
    </lineage>
</organism>
<dbReference type="Proteomes" id="UP000689129">
    <property type="component" value="Unassembled WGS sequence"/>
</dbReference>
<dbReference type="AlphaFoldDB" id="A0A8I3AQS2"/>
<name>A0A8I3AQS2_VERLO</name>
<evidence type="ECO:0000313" key="3">
    <source>
        <dbReference type="Proteomes" id="UP000689129"/>
    </source>
</evidence>